<reference evidence="7" key="2">
    <citation type="submission" date="2025-08" db="UniProtKB">
        <authorList>
            <consortium name="Ensembl"/>
        </authorList>
    </citation>
    <scope>IDENTIFICATION</scope>
</reference>
<dbReference type="PROSITE" id="PS51257">
    <property type="entry name" value="PROKAR_LIPOPROTEIN"/>
    <property type="match status" value="1"/>
</dbReference>
<dbReference type="GeneTree" id="ENSGT00470000042293"/>
<evidence type="ECO:0000313" key="7">
    <source>
        <dbReference type="Ensembl" id="ENSSAUP00010002242.1"/>
    </source>
</evidence>
<dbReference type="SMART" id="SM00277">
    <property type="entry name" value="GRAN"/>
    <property type="match status" value="3"/>
</dbReference>
<dbReference type="OMA" id="VIRCDSK"/>
<evidence type="ECO:0000259" key="6">
    <source>
        <dbReference type="PROSITE" id="PS00799"/>
    </source>
</evidence>
<evidence type="ECO:0000313" key="8">
    <source>
        <dbReference type="Proteomes" id="UP000472265"/>
    </source>
</evidence>
<dbReference type="Proteomes" id="UP000472265">
    <property type="component" value="Chromosome 3"/>
</dbReference>
<dbReference type="InParanoid" id="A0A671TN70"/>
<name>A0A671TN70_SPAAU</name>
<dbReference type="Ensembl" id="ENSSAUT00010002354.1">
    <property type="protein sequence ID" value="ENSSAUP00010002242.1"/>
    <property type="gene ID" value="ENSSAUG00010001104.1"/>
</dbReference>
<sequence length="290" mass="31904">MQKMWRFTLCLVLGVFAWGFASCSITCPDGHVCSDLATCCVTKDGYGCCQYPKAVCCSDMAHCCPSGFSCNLATQMCEKENEPWVSVPMVETEAAEKPSTPVQPVSTVLELENNLVPDQQKSSVVHCDNYFYCPDYTTCCRHPSQAWFCCPYSPGRCCLDGYHCCPYGYDCDYSYTHCIRRGLRYPFTPKQPLTSVPAAHISTLEDKSSLQEQTPMKAVTEASSSNGEAGVTRCDSMFYCPAGASCCKRPDGQWSCCPYPLGKCCADGQHCCQYGYTCDPSSMTCRTPAS</sequence>
<evidence type="ECO:0000256" key="5">
    <source>
        <dbReference type="SAM" id="SignalP"/>
    </source>
</evidence>
<evidence type="ECO:0000256" key="2">
    <source>
        <dbReference type="ARBA" id="ARBA00010093"/>
    </source>
</evidence>
<feature type="signal peptide" evidence="5">
    <location>
        <begin position="1"/>
        <end position="23"/>
    </location>
</feature>
<proteinExistence type="inferred from homology"/>
<dbReference type="Gene3D" id="2.10.25.160">
    <property type="entry name" value="Granulin"/>
    <property type="match status" value="3"/>
</dbReference>
<dbReference type="GeneID" id="115579138"/>
<keyword evidence="5" id="KW-0732">Signal</keyword>
<keyword evidence="4" id="KW-1015">Disulfide bond</keyword>
<evidence type="ECO:0000256" key="1">
    <source>
        <dbReference type="ARBA" id="ARBA00004613"/>
    </source>
</evidence>
<dbReference type="InterPro" id="IPR000118">
    <property type="entry name" value="Granulin"/>
</dbReference>
<gene>
    <name evidence="7" type="primary">LOC115579138</name>
</gene>
<dbReference type="SUPFAM" id="SSF57277">
    <property type="entry name" value="Granulin repeat"/>
    <property type="match status" value="2"/>
</dbReference>
<reference evidence="7" key="3">
    <citation type="submission" date="2025-09" db="UniProtKB">
        <authorList>
            <consortium name="Ensembl"/>
        </authorList>
    </citation>
    <scope>IDENTIFICATION</scope>
</reference>
<dbReference type="PANTHER" id="PTHR12274:SF3">
    <property type="entry name" value="PROGRANULIN"/>
    <property type="match status" value="1"/>
</dbReference>
<comment type="subcellular location">
    <subcellularLocation>
        <location evidence="1">Secreted</location>
    </subcellularLocation>
</comment>
<dbReference type="PROSITE" id="PS00799">
    <property type="entry name" value="GRANULINS"/>
    <property type="match status" value="2"/>
</dbReference>
<keyword evidence="8" id="KW-1185">Reference proteome</keyword>
<accession>A0A671TN70</accession>
<feature type="domain" description="Granulins" evidence="6">
    <location>
        <begin position="57"/>
        <end position="70"/>
    </location>
</feature>
<feature type="chain" id="PRO_5025659386" evidence="5">
    <location>
        <begin position="24"/>
        <end position="290"/>
    </location>
</feature>
<dbReference type="InterPro" id="IPR037277">
    <property type="entry name" value="Granulin_sf"/>
</dbReference>
<dbReference type="Pfam" id="PF00396">
    <property type="entry name" value="Granulin"/>
    <property type="match status" value="3"/>
</dbReference>
<evidence type="ECO:0000256" key="3">
    <source>
        <dbReference type="ARBA" id="ARBA00022525"/>
    </source>
</evidence>
<keyword evidence="3" id="KW-0964">Secreted</keyword>
<dbReference type="InterPro" id="IPR039036">
    <property type="entry name" value="Granulin_fam"/>
</dbReference>
<dbReference type="AlphaFoldDB" id="A0A671TN70"/>
<organism evidence="7 8">
    <name type="scientific">Sparus aurata</name>
    <name type="common">Gilthead sea bream</name>
    <dbReference type="NCBI Taxonomy" id="8175"/>
    <lineage>
        <taxon>Eukaryota</taxon>
        <taxon>Metazoa</taxon>
        <taxon>Chordata</taxon>
        <taxon>Craniata</taxon>
        <taxon>Vertebrata</taxon>
        <taxon>Euteleostomi</taxon>
        <taxon>Actinopterygii</taxon>
        <taxon>Neopterygii</taxon>
        <taxon>Teleostei</taxon>
        <taxon>Neoteleostei</taxon>
        <taxon>Acanthomorphata</taxon>
        <taxon>Eupercaria</taxon>
        <taxon>Spariformes</taxon>
        <taxon>Sparidae</taxon>
        <taxon>Sparus</taxon>
    </lineage>
</organism>
<dbReference type="RefSeq" id="XP_030268510.1">
    <property type="nucleotide sequence ID" value="XM_030412650.1"/>
</dbReference>
<reference evidence="7" key="1">
    <citation type="submission" date="2021-04" db="EMBL/GenBank/DDBJ databases">
        <authorList>
            <consortium name="Wellcome Sanger Institute Data Sharing"/>
        </authorList>
    </citation>
    <scope>NUCLEOTIDE SEQUENCE [LARGE SCALE GENOMIC DNA]</scope>
</reference>
<dbReference type="PANTHER" id="PTHR12274">
    <property type="entry name" value="GRANULIN"/>
    <property type="match status" value="1"/>
</dbReference>
<dbReference type="GO" id="GO:0005576">
    <property type="term" value="C:extracellular region"/>
    <property type="evidence" value="ECO:0007669"/>
    <property type="project" value="UniProtKB-SubCell"/>
</dbReference>
<comment type="similarity">
    <text evidence="2">Belongs to the granulin family.</text>
</comment>
<feature type="domain" description="Granulins" evidence="6">
    <location>
        <begin position="158"/>
        <end position="171"/>
    </location>
</feature>
<protein>
    <submittedName>
        <fullName evidence="7">Progranulin-like</fullName>
    </submittedName>
</protein>
<evidence type="ECO:0000256" key="4">
    <source>
        <dbReference type="ARBA" id="ARBA00023157"/>
    </source>
</evidence>